<feature type="binding site" evidence="3">
    <location>
        <position position="147"/>
    </location>
    <ligand>
        <name>a divalent metal cation</name>
        <dbReference type="ChEBI" id="CHEBI:60240"/>
    </ligand>
</feature>
<reference evidence="5 6" key="1">
    <citation type="submission" date="2014-10" db="EMBL/GenBank/DDBJ databases">
        <title>Draft genome sequence of Novosphingobium subterraneum DSM 12447.</title>
        <authorList>
            <person name="Gan H.M."/>
            <person name="Gan H.Y."/>
            <person name="Savka M.A."/>
        </authorList>
    </citation>
    <scope>NUCLEOTIDE SEQUENCE [LARGE SCALE GENOMIC DNA]</scope>
    <source>
        <strain evidence="5 6">DSM 12447</strain>
    </source>
</reference>
<organism evidence="5 6">
    <name type="scientific">Novosphingobium subterraneum</name>
    <dbReference type="NCBI Taxonomy" id="48936"/>
    <lineage>
        <taxon>Bacteria</taxon>
        <taxon>Pseudomonadati</taxon>
        <taxon>Pseudomonadota</taxon>
        <taxon>Alphaproteobacteria</taxon>
        <taxon>Sphingomonadales</taxon>
        <taxon>Sphingomonadaceae</taxon>
        <taxon>Novosphingobium</taxon>
    </lineage>
</organism>
<dbReference type="Proteomes" id="UP000031338">
    <property type="component" value="Unassembled WGS sequence"/>
</dbReference>
<evidence type="ECO:0000256" key="1">
    <source>
        <dbReference type="ARBA" id="ARBA00008853"/>
    </source>
</evidence>
<evidence type="ECO:0000256" key="3">
    <source>
        <dbReference type="PIRSR" id="PIRSR605511-2"/>
    </source>
</evidence>
<feature type="active site" description="Proton donor/acceptor" evidence="2">
    <location>
        <position position="198"/>
    </location>
</feature>
<feature type="binding site" evidence="3">
    <location>
        <position position="16"/>
    </location>
    <ligand>
        <name>a divalent metal cation</name>
        <dbReference type="ChEBI" id="CHEBI:60240"/>
    </ligand>
</feature>
<dbReference type="PANTHER" id="PTHR10907">
    <property type="entry name" value="REGUCALCIN"/>
    <property type="match status" value="1"/>
</dbReference>
<dbReference type="EMBL" id="JRVC01000020">
    <property type="protein sequence ID" value="KHS43883.1"/>
    <property type="molecule type" value="Genomic_DNA"/>
</dbReference>
<keyword evidence="3" id="KW-0862">Zinc</keyword>
<name>A0A0B8ZC99_9SPHN</name>
<sequence>MAAVRRVLELGCTLGEGPVWDAARECLWFVDIKNRRIHSFDPATGRHESFGVHEQVGWVVPATGGRLLAGMKDGLHLFDPALGTSVHVADVPGEPEGNRLNDACVDLQGRVWLGSMDDGEEAPSGRFYRAHVREVVAQGPDGVCITNGPAVSPDGTKLYFTDTLARTIHVADLAQDGSVGAARVFAQVSDDFPEAYADGPVCDAEGCVWTGLWNGWGVARYSPEGKLLQKVDLPVANVTKLAFGGADLKTAFVTTARKGLDSEALAAQPMAGDLFAFDVAVPGFAAPLAEFRA</sequence>
<feature type="binding site" evidence="3">
    <location>
        <position position="99"/>
    </location>
    <ligand>
        <name>substrate</name>
    </ligand>
</feature>
<keyword evidence="3" id="KW-0479">Metal-binding</keyword>
<comment type="similarity">
    <text evidence="1">Belongs to the SMP-30/CGR1 family.</text>
</comment>
<comment type="cofactor">
    <cofactor evidence="3">
        <name>Zn(2+)</name>
        <dbReference type="ChEBI" id="CHEBI:29105"/>
    </cofactor>
    <text evidence="3">Binds 1 divalent metal cation per subunit.</text>
</comment>
<evidence type="ECO:0000256" key="2">
    <source>
        <dbReference type="PIRSR" id="PIRSR605511-1"/>
    </source>
</evidence>
<comment type="caution">
    <text evidence="5">The sequence shown here is derived from an EMBL/GenBank/DDBJ whole genome shotgun (WGS) entry which is preliminary data.</text>
</comment>
<proteinExistence type="inferred from homology"/>
<dbReference type="PANTHER" id="PTHR10907:SF47">
    <property type="entry name" value="REGUCALCIN"/>
    <property type="match status" value="1"/>
</dbReference>
<keyword evidence="6" id="KW-1185">Reference proteome</keyword>
<protein>
    <submittedName>
        <fullName evidence="5">Putative gluconolactonase</fullName>
    </submittedName>
</protein>
<dbReference type="GO" id="GO:0004341">
    <property type="term" value="F:gluconolactonase activity"/>
    <property type="evidence" value="ECO:0007669"/>
    <property type="project" value="TreeGrafter"/>
</dbReference>
<dbReference type="Gene3D" id="2.120.10.30">
    <property type="entry name" value="TolB, C-terminal domain"/>
    <property type="match status" value="1"/>
</dbReference>
<dbReference type="PATRIC" id="fig|48936.3.peg.3531"/>
<dbReference type="SUPFAM" id="SSF63829">
    <property type="entry name" value="Calcium-dependent phosphotriesterase"/>
    <property type="match status" value="1"/>
</dbReference>
<feature type="domain" description="SMP-30/Gluconolactonase/LRE-like region" evidence="4">
    <location>
        <begin position="14"/>
        <end position="257"/>
    </location>
</feature>
<gene>
    <name evidence="5" type="ORF">NJ75_03503</name>
</gene>
<dbReference type="InterPro" id="IPR005511">
    <property type="entry name" value="SMP-30"/>
</dbReference>
<dbReference type="Pfam" id="PF08450">
    <property type="entry name" value="SGL"/>
    <property type="match status" value="1"/>
</dbReference>
<accession>A0A0B8ZC99</accession>
<evidence type="ECO:0000313" key="5">
    <source>
        <dbReference type="EMBL" id="KHS43883.1"/>
    </source>
</evidence>
<dbReference type="GO" id="GO:0019853">
    <property type="term" value="P:L-ascorbic acid biosynthetic process"/>
    <property type="evidence" value="ECO:0007669"/>
    <property type="project" value="TreeGrafter"/>
</dbReference>
<dbReference type="InterPro" id="IPR013658">
    <property type="entry name" value="SGL"/>
</dbReference>
<dbReference type="InterPro" id="IPR011042">
    <property type="entry name" value="6-blade_b-propeller_TolB-like"/>
</dbReference>
<evidence type="ECO:0000313" key="6">
    <source>
        <dbReference type="Proteomes" id="UP000031338"/>
    </source>
</evidence>
<dbReference type="AlphaFoldDB" id="A0A0B8ZC99"/>
<feature type="binding site" evidence="3">
    <location>
        <position position="198"/>
    </location>
    <ligand>
        <name>a divalent metal cation</name>
        <dbReference type="ChEBI" id="CHEBI:60240"/>
    </ligand>
</feature>
<dbReference type="PRINTS" id="PR01790">
    <property type="entry name" value="SMP30FAMILY"/>
</dbReference>
<feature type="binding site" evidence="3">
    <location>
        <position position="101"/>
    </location>
    <ligand>
        <name>substrate</name>
    </ligand>
</feature>
<dbReference type="STRING" id="48936.NJ75_03503"/>
<evidence type="ECO:0000259" key="4">
    <source>
        <dbReference type="Pfam" id="PF08450"/>
    </source>
</evidence>
<dbReference type="GO" id="GO:0005509">
    <property type="term" value="F:calcium ion binding"/>
    <property type="evidence" value="ECO:0007669"/>
    <property type="project" value="TreeGrafter"/>
</dbReference>